<dbReference type="PANTHER" id="PTHR43570">
    <property type="entry name" value="ALDEHYDE DEHYDROGENASE"/>
    <property type="match status" value="1"/>
</dbReference>
<dbReference type="EMBL" id="VVIM01000002">
    <property type="protein sequence ID" value="KAB0802474.1"/>
    <property type="molecule type" value="Genomic_DNA"/>
</dbReference>
<proteinExistence type="predicted"/>
<dbReference type="InterPro" id="IPR016161">
    <property type="entry name" value="Ald_DH/histidinol_DH"/>
</dbReference>
<dbReference type="PANTHER" id="PTHR43570:SF16">
    <property type="entry name" value="ALDEHYDE DEHYDROGENASE TYPE III, ISOFORM Q"/>
    <property type="match status" value="1"/>
</dbReference>
<dbReference type="GO" id="GO:0006081">
    <property type="term" value="P:aldehyde metabolic process"/>
    <property type="evidence" value="ECO:0007669"/>
    <property type="project" value="InterPro"/>
</dbReference>
<dbReference type="InParanoid" id="A0A5N4AYR5"/>
<dbReference type="AlphaFoldDB" id="A0A5N4AYR5"/>
<dbReference type="InterPro" id="IPR016162">
    <property type="entry name" value="Ald_DH_N"/>
</dbReference>
<evidence type="ECO:0000256" key="1">
    <source>
        <dbReference type="ARBA" id="ARBA00023002"/>
    </source>
</evidence>
<keyword evidence="1" id="KW-0560">Oxidoreductase</keyword>
<keyword evidence="3" id="KW-1185">Reference proteome</keyword>
<sequence length="204" mass="23202">MSLSAEEVVTRARGAFNTGRTKPVEFREQQLKNLLRLYEENAPRLAEVLKADLAKHKQESIAMEIAFNTSNIRNTLAELRKWIGPERPPKYFMNMSDEVASPLVPQDSRITIGRIVTLVFQYTISCHNLLETDINFVSYTGQKIVPLGKIIVNVNFNGDTHALILNVIERGGPPLLGRDFLQNLIWGLVNVELQTVFIYLIFYV</sequence>
<evidence type="ECO:0000313" key="2">
    <source>
        <dbReference type="EMBL" id="KAB0802474.1"/>
    </source>
</evidence>
<comment type="caution">
    <text evidence="2">The sequence shown here is derived from an EMBL/GenBank/DDBJ whole genome shotgun (WGS) entry which is preliminary data.</text>
</comment>
<dbReference type="SUPFAM" id="SSF53720">
    <property type="entry name" value="ALDH-like"/>
    <property type="match status" value="1"/>
</dbReference>
<reference evidence="2 3" key="1">
    <citation type="journal article" date="2018" name="Elife">
        <title>Firefly genomes illuminate parallel origins of bioluminescence in beetles.</title>
        <authorList>
            <person name="Fallon T.R."/>
            <person name="Lower S.E."/>
            <person name="Chang C.H."/>
            <person name="Bessho-Uehara M."/>
            <person name="Martin G.J."/>
            <person name="Bewick A.J."/>
            <person name="Behringer M."/>
            <person name="Debat H.J."/>
            <person name="Wong I."/>
            <person name="Day J.C."/>
            <person name="Suvorov A."/>
            <person name="Silva C.J."/>
            <person name="Stanger-Hall K.F."/>
            <person name="Hall D.W."/>
            <person name="Schmitz R.J."/>
            <person name="Nelson D.R."/>
            <person name="Lewis S.M."/>
            <person name="Shigenobu S."/>
            <person name="Bybee S.M."/>
            <person name="Larracuente A.M."/>
            <person name="Oba Y."/>
            <person name="Weng J.K."/>
        </authorList>
    </citation>
    <scope>NUCLEOTIDE SEQUENCE [LARGE SCALE GENOMIC DNA]</scope>
    <source>
        <strain evidence="2">1611_PpyrPB1</strain>
        <tissue evidence="2">Whole body</tissue>
    </source>
</reference>
<dbReference type="Proteomes" id="UP000327044">
    <property type="component" value="Unassembled WGS sequence"/>
</dbReference>
<dbReference type="GO" id="GO:0005737">
    <property type="term" value="C:cytoplasm"/>
    <property type="evidence" value="ECO:0007669"/>
    <property type="project" value="TreeGrafter"/>
</dbReference>
<dbReference type="GO" id="GO:0004029">
    <property type="term" value="F:aldehyde dehydrogenase (NAD+) activity"/>
    <property type="evidence" value="ECO:0007669"/>
    <property type="project" value="TreeGrafter"/>
</dbReference>
<accession>A0A5N4AYR5</accession>
<protein>
    <recommendedName>
        <fullName evidence="4">Aldehyde dehydrogenase domain-containing protein</fullName>
    </recommendedName>
</protein>
<dbReference type="Gene3D" id="3.40.605.10">
    <property type="entry name" value="Aldehyde Dehydrogenase, Chain A, domain 1"/>
    <property type="match status" value="1"/>
</dbReference>
<name>A0A5N4AYR5_PHOPY</name>
<organism evidence="2 3">
    <name type="scientific">Photinus pyralis</name>
    <name type="common">Common eastern firefly</name>
    <name type="synonym">Lampyris pyralis</name>
    <dbReference type="NCBI Taxonomy" id="7054"/>
    <lineage>
        <taxon>Eukaryota</taxon>
        <taxon>Metazoa</taxon>
        <taxon>Ecdysozoa</taxon>
        <taxon>Arthropoda</taxon>
        <taxon>Hexapoda</taxon>
        <taxon>Insecta</taxon>
        <taxon>Pterygota</taxon>
        <taxon>Neoptera</taxon>
        <taxon>Endopterygota</taxon>
        <taxon>Coleoptera</taxon>
        <taxon>Polyphaga</taxon>
        <taxon>Elateriformia</taxon>
        <taxon>Elateroidea</taxon>
        <taxon>Lampyridae</taxon>
        <taxon>Lampyrinae</taxon>
        <taxon>Photinus</taxon>
    </lineage>
</organism>
<evidence type="ECO:0000313" key="3">
    <source>
        <dbReference type="Proteomes" id="UP000327044"/>
    </source>
</evidence>
<evidence type="ECO:0008006" key="4">
    <source>
        <dbReference type="Google" id="ProtNLM"/>
    </source>
</evidence>
<gene>
    <name evidence="2" type="ORF">PPYR_04660</name>
</gene>
<dbReference type="InterPro" id="IPR012394">
    <property type="entry name" value="Aldehyde_DH_NAD(P)"/>
</dbReference>